<dbReference type="RefSeq" id="WP_309729796.1">
    <property type="nucleotide sequence ID" value="NZ_JAVDQA010000008.1"/>
</dbReference>
<reference evidence="1 2" key="1">
    <citation type="submission" date="2023-07" db="EMBL/GenBank/DDBJ databases">
        <title>Genomic Encyclopedia of Type Strains, Phase IV (KMG-IV): sequencing the most valuable type-strain genomes for metagenomic binning, comparative biology and taxonomic classification.</title>
        <authorList>
            <person name="Goeker M."/>
        </authorList>
    </citation>
    <scope>NUCLEOTIDE SEQUENCE [LARGE SCALE GENOMIC DNA]</scope>
    <source>
        <strain evidence="1 2">DSM 102814</strain>
    </source>
</reference>
<dbReference type="Proteomes" id="UP001257659">
    <property type="component" value="Unassembled WGS sequence"/>
</dbReference>
<dbReference type="EMBL" id="JAVDQA010000008">
    <property type="protein sequence ID" value="MDR6301897.1"/>
    <property type="molecule type" value="Genomic_DNA"/>
</dbReference>
<accession>A0ABU1K8E7</accession>
<protein>
    <submittedName>
        <fullName evidence="1">Uncharacterized protein</fullName>
    </submittedName>
</protein>
<sequence>MKNGECKKNASNNLQDKTTKEYFEFKNASFNFKTHKWSLKKFIEHVKNESYKYSTPNYAVSDFENKVNTYFKKYPNKKGEVSTRKFIQTLKQSNNLDRFFDYKKKFKLKNNNDKIEFLSLMKQANKFTNNTDKKMIEHIHQYFDLGIKKSTLERIFRDN</sequence>
<gene>
    <name evidence="1" type="ORF">GGR31_002569</name>
</gene>
<name>A0ABU1K8E7_9FLAO</name>
<comment type="caution">
    <text evidence="1">The sequence shown here is derived from an EMBL/GenBank/DDBJ whole genome shotgun (WGS) entry which is preliminary data.</text>
</comment>
<keyword evidence="2" id="KW-1185">Reference proteome</keyword>
<evidence type="ECO:0000313" key="1">
    <source>
        <dbReference type="EMBL" id="MDR6301897.1"/>
    </source>
</evidence>
<evidence type="ECO:0000313" key="2">
    <source>
        <dbReference type="Proteomes" id="UP001257659"/>
    </source>
</evidence>
<proteinExistence type="predicted"/>
<organism evidence="1 2">
    <name type="scientific">Mesonia maritima</name>
    <dbReference type="NCBI Taxonomy" id="1793873"/>
    <lineage>
        <taxon>Bacteria</taxon>
        <taxon>Pseudomonadati</taxon>
        <taxon>Bacteroidota</taxon>
        <taxon>Flavobacteriia</taxon>
        <taxon>Flavobacteriales</taxon>
        <taxon>Flavobacteriaceae</taxon>
        <taxon>Mesonia</taxon>
    </lineage>
</organism>